<gene>
    <name evidence="2" type="ORF">LTR36_005769</name>
</gene>
<sequence>MSAPQSNNFQQRLAQLNNRLAQPQEAVPGTTPTPQEVVPVTVPTQSSVSRFRIEHLHHRITQAVALKASVSVRLEKAKKVFIAADEANIAAVTKVLDFKASKPDGNEDEGLSKGAAGYFKHARRAQKVTQEKCEMAIAELEALQYEYAAASITVRYAKRELRDMQEQKAEER</sequence>
<evidence type="ECO:0000256" key="1">
    <source>
        <dbReference type="SAM" id="MobiDB-lite"/>
    </source>
</evidence>
<protein>
    <submittedName>
        <fullName evidence="2">Uncharacterized protein</fullName>
    </submittedName>
</protein>
<comment type="caution">
    <text evidence="2">The sequence shown here is derived from an EMBL/GenBank/DDBJ whole genome shotgun (WGS) entry which is preliminary data.</text>
</comment>
<feature type="compositionally biased region" description="Low complexity" evidence="1">
    <location>
        <begin position="27"/>
        <end position="37"/>
    </location>
</feature>
<proteinExistence type="predicted"/>
<accession>A0AAV9JEL9</accession>
<feature type="region of interest" description="Disordered" evidence="1">
    <location>
        <begin position="1"/>
        <end position="37"/>
    </location>
</feature>
<dbReference type="AlphaFoldDB" id="A0AAV9JEL9"/>
<evidence type="ECO:0000313" key="2">
    <source>
        <dbReference type="EMBL" id="KAK4543219.1"/>
    </source>
</evidence>
<keyword evidence="3" id="KW-1185">Reference proteome</keyword>
<dbReference type="Proteomes" id="UP001324427">
    <property type="component" value="Unassembled WGS sequence"/>
</dbReference>
<feature type="compositionally biased region" description="Polar residues" evidence="1">
    <location>
        <begin position="1"/>
        <end position="21"/>
    </location>
</feature>
<organism evidence="2 3">
    <name type="scientific">Oleoguttula mirabilis</name>
    <dbReference type="NCBI Taxonomy" id="1507867"/>
    <lineage>
        <taxon>Eukaryota</taxon>
        <taxon>Fungi</taxon>
        <taxon>Dikarya</taxon>
        <taxon>Ascomycota</taxon>
        <taxon>Pezizomycotina</taxon>
        <taxon>Dothideomycetes</taxon>
        <taxon>Dothideomycetidae</taxon>
        <taxon>Mycosphaerellales</taxon>
        <taxon>Teratosphaeriaceae</taxon>
        <taxon>Oleoguttula</taxon>
    </lineage>
</organism>
<reference evidence="2 3" key="1">
    <citation type="submission" date="2021-11" db="EMBL/GenBank/DDBJ databases">
        <title>Black yeast isolated from Biological Soil Crust.</title>
        <authorList>
            <person name="Kurbessoian T."/>
        </authorList>
    </citation>
    <scope>NUCLEOTIDE SEQUENCE [LARGE SCALE GENOMIC DNA]</scope>
    <source>
        <strain evidence="2 3">CCFEE 5522</strain>
    </source>
</reference>
<name>A0AAV9JEL9_9PEZI</name>
<evidence type="ECO:0000313" key="3">
    <source>
        <dbReference type="Proteomes" id="UP001324427"/>
    </source>
</evidence>
<dbReference type="EMBL" id="JAVFHQ010000034">
    <property type="protein sequence ID" value="KAK4543219.1"/>
    <property type="molecule type" value="Genomic_DNA"/>
</dbReference>